<proteinExistence type="predicted"/>
<comment type="caution">
    <text evidence="1">The sequence shown here is derived from an EMBL/GenBank/DDBJ whole genome shotgun (WGS) entry which is preliminary data.</text>
</comment>
<name>A0A0F9GKC6_9ZZZZ</name>
<sequence length="116" mass="14043">MRDPSRIKSICRLLEKAWSYFPEERMGQFLLNTVFGSLGRDSHIFHKEDNEVETILKLIVEKLDAFKELPEAKERDERESFLKNIFKQNQKEIEKIKRIHKQNQKYMNEFKNDLNI</sequence>
<accession>A0A0F9GKC6</accession>
<protein>
    <submittedName>
        <fullName evidence="1">Uncharacterized protein</fullName>
    </submittedName>
</protein>
<organism evidence="1">
    <name type="scientific">marine sediment metagenome</name>
    <dbReference type="NCBI Taxonomy" id="412755"/>
    <lineage>
        <taxon>unclassified sequences</taxon>
        <taxon>metagenomes</taxon>
        <taxon>ecological metagenomes</taxon>
    </lineage>
</organism>
<gene>
    <name evidence="1" type="ORF">LCGC14_1815730</name>
</gene>
<evidence type="ECO:0000313" key="1">
    <source>
        <dbReference type="EMBL" id="KKL99309.1"/>
    </source>
</evidence>
<reference evidence="1" key="1">
    <citation type="journal article" date="2015" name="Nature">
        <title>Complex archaea that bridge the gap between prokaryotes and eukaryotes.</title>
        <authorList>
            <person name="Spang A."/>
            <person name="Saw J.H."/>
            <person name="Jorgensen S.L."/>
            <person name="Zaremba-Niedzwiedzka K."/>
            <person name="Martijn J."/>
            <person name="Lind A.E."/>
            <person name="van Eijk R."/>
            <person name="Schleper C."/>
            <person name="Guy L."/>
            <person name="Ettema T.J."/>
        </authorList>
    </citation>
    <scope>NUCLEOTIDE SEQUENCE</scope>
</reference>
<dbReference type="AlphaFoldDB" id="A0A0F9GKC6"/>
<dbReference type="EMBL" id="LAZR01017708">
    <property type="protein sequence ID" value="KKL99309.1"/>
    <property type="molecule type" value="Genomic_DNA"/>
</dbReference>